<dbReference type="AlphaFoldDB" id="A0AAV8XP88"/>
<dbReference type="PANTHER" id="PTHR37984:SF5">
    <property type="entry name" value="PROTEIN NYNRIN-LIKE"/>
    <property type="match status" value="1"/>
</dbReference>
<comment type="caution">
    <text evidence="2">The sequence shown here is derived from an EMBL/GenBank/DDBJ whole genome shotgun (WGS) entry which is preliminary data.</text>
</comment>
<feature type="domain" description="Integrase p58-like C-terminal" evidence="1">
    <location>
        <begin position="169"/>
        <end position="201"/>
    </location>
</feature>
<dbReference type="InterPro" id="IPR054465">
    <property type="entry name" value="Integrase_p58-like_C"/>
</dbReference>
<proteinExistence type="predicted"/>
<evidence type="ECO:0000313" key="2">
    <source>
        <dbReference type="EMBL" id="KAJ8940766.1"/>
    </source>
</evidence>
<dbReference type="Pfam" id="PF22938">
    <property type="entry name" value="Integrase_p58_C"/>
    <property type="match status" value="1"/>
</dbReference>
<protein>
    <recommendedName>
        <fullName evidence="1">Integrase p58-like C-terminal domain-containing protein</fullName>
    </recommendedName>
</protein>
<dbReference type="Gene3D" id="3.30.420.10">
    <property type="entry name" value="Ribonuclease H-like superfamily/Ribonuclease H"/>
    <property type="match status" value="1"/>
</dbReference>
<dbReference type="InterPro" id="IPR012337">
    <property type="entry name" value="RNaseH-like_sf"/>
</dbReference>
<dbReference type="Proteomes" id="UP001162162">
    <property type="component" value="Unassembled WGS sequence"/>
</dbReference>
<dbReference type="EMBL" id="JAPWTK010000410">
    <property type="protein sequence ID" value="KAJ8940766.1"/>
    <property type="molecule type" value="Genomic_DNA"/>
</dbReference>
<organism evidence="2 3">
    <name type="scientific">Aromia moschata</name>
    <dbReference type="NCBI Taxonomy" id="1265417"/>
    <lineage>
        <taxon>Eukaryota</taxon>
        <taxon>Metazoa</taxon>
        <taxon>Ecdysozoa</taxon>
        <taxon>Arthropoda</taxon>
        <taxon>Hexapoda</taxon>
        <taxon>Insecta</taxon>
        <taxon>Pterygota</taxon>
        <taxon>Neoptera</taxon>
        <taxon>Endopterygota</taxon>
        <taxon>Coleoptera</taxon>
        <taxon>Polyphaga</taxon>
        <taxon>Cucujiformia</taxon>
        <taxon>Chrysomeloidea</taxon>
        <taxon>Cerambycidae</taxon>
        <taxon>Cerambycinae</taxon>
        <taxon>Callichromatini</taxon>
        <taxon>Aromia</taxon>
    </lineage>
</organism>
<dbReference type="InterPro" id="IPR050951">
    <property type="entry name" value="Retrovirus_Pol_polyprotein"/>
</dbReference>
<sequence length="241" mass="28178">MDDDYSSLGPNKLFSGLHCKLDTEYPSSCIPIKEETSESELWQESNGMVERHNRTICHYLSKCMSDNRKDWDKLVPLFLLSYRSSQHESATYTPSMLTYGREMKLPTDLMLGHRVHEFVREKLKMQSDKMKQRLDIHQQRLHLSLVMQYGCMSQKGRKEESKTLGNWKGPYTIIKKINDLVYRIQLSPRNKLKMVHLEKLARYTGQIHPIGLSSKIHRLGLKTVLFGTNNLKEEQCDICKK</sequence>
<keyword evidence="3" id="KW-1185">Reference proteome</keyword>
<dbReference type="SUPFAM" id="SSF53098">
    <property type="entry name" value="Ribonuclease H-like"/>
    <property type="match status" value="1"/>
</dbReference>
<evidence type="ECO:0000259" key="1">
    <source>
        <dbReference type="Pfam" id="PF22938"/>
    </source>
</evidence>
<dbReference type="PANTHER" id="PTHR37984">
    <property type="entry name" value="PROTEIN CBG26694"/>
    <property type="match status" value="1"/>
</dbReference>
<dbReference type="GO" id="GO:0003676">
    <property type="term" value="F:nucleic acid binding"/>
    <property type="evidence" value="ECO:0007669"/>
    <property type="project" value="InterPro"/>
</dbReference>
<dbReference type="InterPro" id="IPR036397">
    <property type="entry name" value="RNaseH_sf"/>
</dbReference>
<accession>A0AAV8XP88</accession>
<gene>
    <name evidence="2" type="ORF">NQ318_000859</name>
</gene>
<evidence type="ECO:0000313" key="3">
    <source>
        <dbReference type="Proteomes" id="UP001162162"/>
    </source>
</evidence>
<reference evidence="2" key="1">
    <citation type="journal article" date="2023" name="Insect Mol. Biol.">
        <title>Genome sequencing provides insights into the evolution of gene families encoding plant cell wall-degrading enzymes in longhorned beetles.</title>
        <authorList>
            <person name="Shin N.R."/>
            <person name="Okamura Y."/>
            <person name="Kirsch R."/>
            <person name="Pauchet Y."/>
        </authorList>
    </citation>
    <scope>NUCLEOTIDE SEQUENCE</scope>
    <source>
        <strain evidence="2">AMC_N1</strain>
    </source>
</reference>
<name>A0AAV8XP88_9CUCU</name>